<keyword evidence="4" id="KW-1185">Reference proteome</keyword>
<evidence type="ECO:0000256" key="1">
    <source>
        <dbReference type="SAM" id="Coils"/>
    </source>
</evidence>
<reference evidence="3" key="1">
    <citation type="submission" date="2022-08" db="EMBL/GenBank/DDBJ databases">
        <title>Novel sulfate-reducing endosymbionts in the free-living metamonad Anaeramoeba.</title>
        <authorList>
            <person name="Jerlstrom-Hultqvist J."/>
            <person name="Cepicka I."/>
            <person name="Gallot-Lavallee L."/>
            <person name="Salas-Leiva D."/>
            <person name="Curtis B.A."/>
            <person name="Zahonova K."/>
            <person name="Pipaliya S."/>
            <person name="Dacks J."/>
            <person name="Roger A.J."/>
        </authorList>
    </citation>
    <scope>NUCLEOTIDE SEQUENCE</scope>
    <source>
        <strain evidence="3">Schooner1</strain>
    </source>
</reference>
<feature type="domain" description="Reverse transcriptase" evidence="2">
    <location>
        <begin position="679"/>
        <end position="901"/>
    </location>
</feature>
<feature type="coiled-coil region" evidence="1">
    <location>
        <begin position="1"/>
        <end position="28"/>
    </location>
</feature>
<accession>A0ABQ8Z040</accession>
<dbReference type="InterPro" id="IPR000477">
    <property type="entry name" value="RT_dom"/>
</dbReference>
<dbReference type="EMBL" id="JAOAOG010000084">
    <property type="protein sequence ID" value="KAJ6250166.1"/>
    <property type="molecule type" value="Genomic_DNA"/>
</dbReference>
<comment type="caution">
    <text evidence="3">The sequence shown here is derived from an EMBL/GenBank/DDBJ whole genome shotgun (WGS) entry which is preliminary data.</text>
</comment>
<organism evidence="3 4">
    <name type="scientific">Anaeramoeba flamelloides</name>
    <dbReference type="NCBI Taxonomy" id="1746091"/>
    <lineage>
        <taxon>Eukaryota</taxon>
        <taxon>Metamonada</taxon>
        <taxon>Anaeramoebidae</taxon>
        <taxon>Anaeramoeba</taxon>
    </lineage>
</organism>
<sequence>MIKLDEDVEEDSRKIKNLTKKREIIRKQVSILMNSLEDVIIQESSRWENKKTTEETLFRFLRRSFLLSFEKLFGYKKTFRKTHLIYLVNSLLEKTQIKIFTKENFDINTGENNSRKEICYFNPKKVQKAGIENKIGFYQEKISYLEMYNLCGKPNPLRFVKRKNNILEFWDTKENIVKMFQILQNRTDLLPRGLKIYKYINQMKTKSIIQGKRTLNNTKIKINIGTLNICGLNEINKSERLENQLLNNKIDICFIQETKIDSKINFKFYDSIMKKAIINTTNKKIGGLLIIYKKILGDFINEIIIDDKDILIIKFLDYILINIYIYNSRTQKRTVESMEIINRLMNQYQLKKTIIGGDWNIPFNKIYKKIKNTKFHPIKNTQKSRVRDIDYFITNTEMEQTSVTTQSEISDHNMITNKLSIEKNQEIKKIYQVEKPLEYQLKFIKTMEKNKFELNRESFNQVRKEFRQKKRIIYKINENEIESTQLLKELILDTETINKIRKIKKENYYKLVNQINREFDMKTKTVENNIESLKFWSSIKKIKKNDLKVIVDNKVMEKEYFKIVKKNLKKPSKETINFIQNFKIQDIQNKEYKNSNNIIKSKDIEELIKYMKTKKSVFDFDKIKNYKTPEQEKKEKIILEPTITKRNEIKESETITQERDMIIYKDFIKTIKKVFRSWLTIESKKNMDFIKERRVIFIHKKGPEGATENYRPLSINNTLPRIFLKILNQKLEYTWDKITSSQFGFRKKFDTRIAVIKFQAKYKELKKTHRSKISILTIDIAKCYDSISYLLIRESIKKFVENIYIKNFLLRYYQGDGMGLYQGDPLSPILFAYISHFLIYKIEQIVKYAQMFADDLIIITKGSDEENKEKLKMIYQVIVQFGLKPNKSKIIETKDPKKLYT</sequence>
<dbReference type="InterPro" id="IPR043502">
    <property type="entry name" value="DNA/RNA_pol_sf"/>
</dbReference>
<protein>
    <recommendedName>
        <fullName evidence="2">Reverse transcriptase domain-containing protein</fullName>
    </recommendedName>
</protein>
<keyword evidence="1" id="KW-0175">Coiled coil</keyword>
<dbReference type="SUPFAM" id="SSF56219">
    <property type="entry name" value="DNase I-like"/>
    <property type="match status" value="1"/>
</dbReference>
<dbReference type="Gene3D" id="3.60.10.10">
    <property type="entry name" value="Endonuclease/exonuclease/phosphatase"/>
    <property type="match status" value="1"/>
</dbReference>
<dbReference type="PROSITE" id="PS50878">
    <property type="entry name" value="RT_POL"/>
    <property type="match status" value="1"/>
</dbReference>
<dbReference type="SUPFAM" id="SSF56672">
    <property type="entry name" value="DNA/RNA polymerases"/>
    <property type="match status" value="1"/>
</dbReference>
<evidence type="ECO:0000313" key="3">
    <source>
        <dbReference type="EMBL" id="KAJ6250166.1"/>
    </source>
</evidence>
<dbReference type="PANTHER" id="PTHR19446">
    <property type="entry name" value="REVERSE TRANSCRIPTASES"/>
    <property type="match status" value="1"/>
</dbReference>
<gene>
    <name evidence="3" type="ORF">M0813_16221</name>
</gene>
<evidence type="ECO:0000313" key="4">
    <source>
        <dbReference type="Proteomes" id="UP001150062"/>
    </source>
</evidence>
<dbReference type="InterPro" id="IPR036691">
    <property type="entry name" value="Endo/exonu/phosph_ase_sf"/>
</dbReference>
<name>A0ABQ8Z040_9EUKA</name>
<dbReference type="Proteomes" id="UP001150062">
    <property type="component" value="Unassembled WGS sequence"/>
</dbReference>
<proteinExistence type="predicted"/>
<evidence type="ECO:0000259" key="2">
    <source>
        <dbReference type="PROSITE" id="PS50878"/>
    </source>
</evidence>